<dbReference type="PROSITE" id="PS01076">
    <property type="entry name" value="ACETATE_KINASE_2"/>
    <property type="match status" value="1"/>
</dbReference>
<dbReference type="EMBL" id="FUKI01000141">
    <property type="protein sequence ID" value="SJM95066.1"/>
    <property type="molecule type" value="Genomic_DNA"/>
</dbReference>
<feature type="site" description="Transition state stabilizer" evidence="9">
    <location>
        <position position="243"/>
    </location>
</feature>
<dbReference type="AlphaFoldDB" id="A0A1R4HFR3"/>
<dbReference type="PRINTS" id="PR00471">
    <property type="entry name" value="ACETATEKNASE"/>
</dbReference>
<sequence length="396" mass="42336">MNNYLLVINAGSSSIKFAVYQTDASSNQLVTHASGQLDGIGNQPNFTVKNHHGVTLVERTLSVNEIHDHRGAITLILAWIKDYLADGVLLAVGHRIVHGGQHFSAPVLIDASILAALEALIPLAPLHQPHNLAPIRVLLETLPALPQVACFDTAFHRTQPVVAQRFALPQHFFDDGVRHYGFHGLSYEYIASVLSELDPALVNARVIVAHLGNGASLCALQNGRSMATTMGFSPLDGLVMGTRCGTIDPGVLLYLMAHYGLDAQALEQLLYHQSGLLGVSGISSDMRVLLASNDPLALEAIALFVYRIGREIGSLAAALGGLDALVFTGGIGEHSAVIRAKVCHQAVWLGLELDETANQAGKPCISTLNSSVSAWVVATDENRMIALHTLQQLNKT</sequence>
<dbReference type="InterPro" id="IPR043129">
    <property type="entry name" value="ATPase_NBD"/>
</dbReference>
<name>A0A1R4HFR3_9GAMM</name>
<feature type="binding site" evidence="9">
    <location>
        <position position="381"/>
    </location>
    <ligand>
        <name>Mg(2+)</name>
        <dbReference type="ChEBI" id="CHEBI:18420"/>
    </ligand>
</feature>
<evidence type="ECO:0000256" key="1">
    <source>
        <dbReference type="ARBA" id="ARBA00008748"/>
    </source>
</evidence>
<dbReference type="EC" id="2.7.2.1" evidence="9"/>
<feature type="binding site" evidence="9">
    <location>
        <begin position="285"/>
        <end position="287"/>
    </location>
    <ligand>
        <name>ATP</name>
        <dbReference type="ChEBI" id="CHEBI:30616"/>
    </ligand>
</feature>
<dbReference type="Proteomes" id="UP000195667">
    <property type="component" value="Unassembled WGS sequence"/>
</dbReference>
<dbReference type="Gene3D" id="3.30.420.40">
    <property type="match status" value="2"/>
</dbReference>
<gene>
    <name evidence="9 11" type="primary">ackA</name>
    <name evidence="11" type="ORF">CRENPOLYSF1_630011</name>
</gene>
<dbReference type="PANTHER" id="PTHR21060:SF21">
    <property type="entry name" value="ACETATE KINASE"/>
    <property type="match status" value="1"/>
</dbReference>
<comment type="similarity">
    <text evidence="1 9 10">Belongs to the acetokinase family.</text>
</comment>
<keyword evidence="6 9" id="KW-0418">Kinase</keyword>
<protein>
    <recommendedName>
        <fullName evidence="9">Acetate kinase</fullName>
        <ecNumber evidence="9">2.7.2.1</ecNumber>
    </recommendedName>
    <alternativeName>
        <fullName evidence="9">Acetokinase</fullName>
    </alternativeName>
</protein>
<comment type="catalytic activity">
    <reaction evidence="9">
        <text>acetate + ATP = acetyl phosphate + ADP</text>
        <dbReference type="Rhea" id="RHEA:11352"/>
        <dbReference type="ChEBI" id="CHEBI:22191"/>
        <dbReference type="ChEBI" id="CHEBI:30089"/>
        <dbReference type="ChEBI" id="CHEBI:30616"/>
        <dbReference type="ChEBI" id="CHEBI:456216"/>
        <dbReference type="EC" id="2.7.2.1"/>
    </reaction>
</comment>
<evidence type="ECO:0000256" key="10">
    <source>
        <dbReference type="RuleBase" id="RU003835"/>
    </source>
</evidence>
<dbReference type="HAMAP" id="MF_00020">
    <property type="entry name" value="Acetate_kinase"/>
    <property type="match status" value="1"/>
</dbReference>
<dbReference type="GO" id="GO:0006085">
    <property type="term" value="P:acetyl-CoA biosynthetic process"/>
    <property type="evidence" value="ECO:0007669"/>
    <property type="project" value="UniProtKB-UniRule"/>
</dbReference>
<dbReference type="InterPro" id="IPR023865">
    <property type="entry name" value="Aliphatic_acid_kinase_CS"/>
</dbReference>
<evidence type="ECO:0000313" key="11">
    <source>
        <dbReference type="EMBL" id="SJM95066.1"/>
    </source>
</evidence>
<keyword evidence="2 9" id="KW-0963">Cytoplasm</keyword>
<dbReference type="PROSITE" id="PS01075">
    <property type="entry name" value="ACETATE_KINASE_1"/>
    <property type="match status" value="1"/>
</dbReference>
<keyword evidence="3 9" id="KW-0808">Transferase</keyword>
<dbReference type="OrthoDB" id="9802453at2"/>
<feature type="binding site" evidence="9">
    <location>
        <begin position="330"/>
        <end position="334"/>
    </location>
    <ligand>
        <name>ATP</name>
        <dbReference type="ChEBI" id="CHEBI:30616"/>
    </ligand>
</feature>
<evidence type="ECO:0000256" key="3">
    <source>
        <dbReference type="ARBA" id="ARBA00022679"/>
    </source>
</evidence>
<evidence type="ECO:0000256" key="8">
    <source>
        <dbReference type="ARBA" id="ARBA00022842"/>
    </source>
</evidence>
<evidence type="ECO:0000256" key="7">
    <source>
        <dbReference type="ARBA" id="ARBA00022840"/>
    </source>
</evidence>
<feature type="binding site" evidence="9">
    <location>
        <position position="95"/>
    </location>
    <ligand>
        <name>substrate</name>
    </ligand>
</feature>
<keyword evidence="7 9" id="KW-0067">ATP-binding</keyword>
<proteinExistence type="inferred from homology"/>
<feature type="active site" description="Proton donor/acceptor" evidence="9">
    <location>
        <position position="152"/>
    </location>
</feature>
<feature type="binding site" evidence="9">
    <location>
        <position position="16"/>
    </location>
    <ligand>
        <name>ATP</name>
        <dbReference type="ChEBI" id="CHEBI:30616"/>
    </ligand>
</feature>
<dbReference type="PIRSF" id="PIRSF000722">
    <property type="entry name" value="Acetate_prop_kin"/>
    <property type="match status" value="1"/>
</dbReference>
<evidence type="ECO:0000256" key="2">
    <source>
        <dbReference type="ARBA" id="ARBA00022490"/>
    </source>
</evidence>
<feature type="binding site" evidence="9">
    <location>
        <position position="9"/>
    </location>
    <ligand>
        <name>Mg(2+)</name>
        <dbReference type="ChEBI" id="CHEBI:18420"/>
    </ligand>
</feature>
<feature type="site" description="Transition state stabilizer" evidence="9">
    <location>
        <position position="183"/>
    </location>
</feature>
<organism evidence="11 12">
    <name type="scientific">Crenothrix polyspora</name>
    <dbReference type="NCBI Taxonomy" id="360316"/>
    <lineage>
        <taxon>Bacteria</taxon>
        <taxon>Pseudomonadati</taxon>
        <taxon>Pseudomonadota</taxon>
        <taxon>Gammaproteobacteria</taxon>
        <taxon>Methylococcales</taxon>
        <taxon>Crenotrichaceae</taxon>
        <taxon>Crenothrix</taxon>
    </lineage>
</organism>
<dbReference type="GO" id="GO:0008776">
    <property type="term" value="F:acetate kinase activity"/>
    <property type="evidence" value="ECO:0007669"/>
    <property type="project" value="UniProtKB-UniRule"/>
</dbReference>
<comment type="subunit">
    <text evidence="9">Homodimer.</text>
</comment>
<keyword evidence="4 9" id="KW-0479">Metal-binding</keyword>
<evidence type="ECO:0000256" key="4">
    <source>
        <dbReference type="ARBA" id="ARBA00022723"/>
    </source>
</evidence>
<dbReference type="UniPathway" id="UPA00340">
    <property type="reaction ID" value="UER00458"/>
</dbReference>
<dbReference type="PANTHER" id="PTHR21060">
    <property type="entry name" value="ACETATE KINASE"/>
    <property type="match status" value="1"/>
</dbReference>
<evidence type="ECO:0000256" key="6">
    <source>
        <dbReference type="ARBA" id="ARBA00022777"/>
    </source>
</evidence>
<keyword evidence="12" id="KW-1185">Reference proteome</keyword>
<dbReference type="GO" id="GO:0005524">
    <property type="term" value="F:ATP binding"/>
    <property type="evidence" value="ECO:0007669"/>
    <property type="project" value="UniProtKB-KW"/>
</dbReference>
<evidence type="ECO:0000256" key="5">
    <source>
        <dbReference type="ARBA" id="ARBA00022741"/>
    </source>
</evidence>
<comment type="pathway">
    <text evidence="9">Metabolic intermediate biosynthesis; acetyl-CoA biosynthesis; acetyl-CoA from acetate: step 1/2.</text>
</comment>
<dbReference type="GO" id="GO:0000287">
    <property type="term" value="F:magnesium ion binding"/>
    <property type="evidence" value="ECO:0007669"/>
    <property type="project" value="UniProtKB-UniRule"/>
</dbReference>
<dbReference type="Pfam" id="PF00871">
    <property type="entry name" value="Acetate_kinase"/>
    <property type="match status" value="1"/>
</dbReference>
<accession>A0A1R4HFR3</accession>
<dbReference type="InterPro" id="IPR000890">
    <property type="entry name" value="Aliphatic_acid_kin_short-chain"/>
</dbReference>
<dbReference type="NCBIfam" id="TIGR00016">
    <property type="entry name" value="ackA"/>
    <property type="match status" value="1"/>
</dbReference>
<comment type="subcellular location">
    <subcellularLocation>
        <location evidence="9">Cytoplasm</location>
    </subcellularLocation>
</comment>
<feature type="binding site" evidence="9">
    <location>
        <begin position="210"/>
        <end position="214"/>
    </location>
    <ligand>
        <name>ATP</name>
        <dbReference type="ChEBI" id="CHEBI:30616"/>
    </ligand>
</feature>
<evidence type="ECO:0000313" key="12">
    <source>
        <dbReference type="Proteomes" id="UP000195667"/>
    </source>
</evidence>
<comment type="cofactor">
    <cofactor evidence="9">
        <name>Mg(2+)</name>
        <dbReference type="ChEBI" id="CHEBI:18420"/>
    </cofactor>
    <cofactor evidence="9">
        <name>Mn(2+)</name>
        <dbReference type="ChEBI" id="CHEBI:29035"/>
    </cofactor>
    <text evidence="9">Mg(2+). Can also accept Mn(2+).</text>
</comment>
<keyword evidence="8 9" id="KW-0460">Magnesium</keyword>
<dbReference type="GO" id="GO:0006083">
    <property type="term" value="P:acetate metabolic process"/>
    <property type="evidence" value="ECO:0007669"/>
    <property type="project" value="TreeGrafter"/>
</dbReference>
<dbReference type="InterPro" id="IPR004372">
    <property type="entry name" value="Ac/propionate_kinase"/>
</dbReference>
<dbReference type="SUPFAM" id="SSF53067">
    <property type="entry name" value="Actin-like ATPase domain"/>
    <property type="match status" value="2"/>
</dbReference>
<comment type="function">
    <text evidence="9">Catalyzes the formation of acetyl phosphate from acetate and ATP. Can also catalyze the reverse reaction.</text>
</comment>
<keyword evidence="5 9" id="KW-0547">Nucleotide-binding</keyword>
<reference evidence="12" key="1">
    <citation type="submission" date="2017-02" db="EMBL/GenBank/DDBJ databases">
        <authorList>
            <person name="Daims H."/>
        </authorList>
    </citation>
    <scope>NUCLEOTIDE SEQUENCE [LARGE SCALE GENOMIC DNA]</scope>
</reference>
<evidence type="ECO:0000256" key="9">
    <source>
        <dbReference type="HAMAP-Rule" id="MF_00020"/>
    </source>
</evidence>
<dbReference type="RefSeq" id="WP_087144621.1">
    <property type="nucleotide sequence ID" value="NZ_FUKI01000141.1"/>
</dbReference>
<dbReference type="GO" id="GO:0005829">
    <property type="term" value="C:cytosol"/>
    <property type="evidence" value="ECO:0007669"/>
    <property type="project" value="TreeGrafter"/>
</dbReference>